<protein>
    <recommendedName>
        <fullName evidence="3">exo-alpha-sialidase</fullName>
        <ecNumber evidence="3">3.2.1.18</ecNumber>
    </recommendedName>
</protein>
<reference evidence="6 7" key="1">
    <citation type="submission" date="2020-10" db="EMBL/GenBank/DDBJ databases">
        <title>Sequencing the genomes of 1000 actinobacteria strains.</title>
        <authorList>
            <person name="Klenk H.-P."/>
        </authorList>
    </citation>
    <scope>NUCLEOTIDE SEQUENCE [LARGE SCALE GENOMIC DNA]</scope>
    <source>
        <strain evidence="6 7">DSM 46661</strain>
    </source>
</reference>
<accession>A0ABR9LBX6</accession>
<evidence type="ECO:0000256" key="3">
    <source>
        <dbReference type="ARBA" id="ARBA00012733"/>
    </source>
</evidence>
<proteinExistence type="inferred from homology"/>
<evidence type="ECO:0000256" key="2">
    <source>
        <dbReference type="ARBA" id="ARBA00009348"/>
    </source>
</evidence>
<feature type="domain" description="Sialidase" evidence="5">
    <location>
        <begin position="69"/>
        <end position="172"/>
    </location>
</feature>
<dbReference type="EMBL" id="JADBEJ010000005">
    <property type="protein sequence ID" value="MBE1578047.1"/>
    <property type="molecule type" value="Genomic_DNA"/>
</dbReference>
<dbReference type="EC" id="3.2.1.18" evidence="3"/>
<feature type="signal peptide" evidence="4">
    <location>
        <begin position="1"/>
        <end position="18"/>
    </location>
</feature>
<name>A0ABR9LBX6_9PSEU</name>
<organism evidence="6 7">
    <name type="scientific">Amycolatopsis roodepoortensis</name>
    <dbReference type="NCBI Taxonomy" id="700274"/>
    <lineage>
        <taxon>Bacteria</taxon>
        <taxon>Bacillati</taxon>
        <taxon>Actinomycetota</taxon>
        <taxon>Actinomycetes</taxon>
        <taxon>Pseudonocardiales</taxon>
        <taxon>Pseudonocardiaceae</taxon>
        <taxon>Amycolatopsis</taxon>
    </lineage>
</organism>
<evidence type="ECO:0000313" key="7">
    <source>
        <dbReference type="Proteomes" id="UP000656548"/>
    </source>
</evidence>
<dbReference type="PANTHER" id="PTHR10628">
    <property type="entry name" value="SIALIDASE"/>
    <property type="match status" value="1"/>
</dbReference>
<evidence type="ECO:0000256" key="4">
    <source>
        <dbReference type="SAM" id="SignalP"/>
    </source>
</evidence>
<dbReference type="Pfam" id="PF13088">
    <property type="entry name" value="BNR_2"/>
    <property type="match status" value="1"/>
</dbReference>
<sequence>MKISRVAQGLFAALVATAAVGAAPATSLAAPATGDQFSAAAVGNTLVYKEKTEGYDCFRIPAIVKANNGELLAFAEGRNGGASFCNDRGDIDLVVKRSADNGKTWSAPKVVIEGFGDTKGNPTPIVIPSTGRIVLLSVMECVKNPDCNRIPRVSISDDHGKTWTAPKVLTTQLGFSSAPGWLATGPRTASC</sequence>
<keyword evidence="4" id="KW-0732">Signal</keyword>
<dbReference type="PANTHER" id="PTHR10628:SF30">
    <property type="entry name" value="EXO-ALPHA-SIALIDASE"/>
    <property type="match status" value="1"/>
</dbReference>
<dbReference type="SUPFAM" id="SSF50939">
    <property type="entry name" value="Sialidases"/>
    <property type="match status" value="1"/>
</dbReference>
<gene>
    <name evidence="6" type="ORF">H4W30_005107</name>
</gene>
<comment type="caution">
    <text evidence="6">The sequence shown here is derived from an EMBL/GenBank/DDBJ whole genome shotgun (WGS) entry which is preliminary data.</text>
</comment>
<dbReference type="CDD" id="cd15482">
    <property type="entry name" value="Sialidase_non-viral"/>
    <property type="match status" value="1"/>
</dbReference>
<evidence type="ECO:0000313" key="6">
    <source>
        <dbReference type="EMBL" id="MBE1578047.1"/>
    </source>
</evidence>
<keyword evidence="7" id="KW-1185">Reference proteome</keyword>
<dbReference type="InterPro" id="IPR036278">
    <property type="entry name" value="Sialidase_sf"/>
</dbReference>
<feature type="chain" id="PRO_5045407679" description="exo-alpha-sialidase" evidence="4">
    <location>
        <begin position="19"/>
        <end position="191"/>
    </location>
</feature>
<dbReference type="Gene3D" id="2.120.10.10">
    <property type="match status" value="1"/>
</dbReference>
<dbReference type="Proteomes" id="UP000656548">
    <property type="component" value="Unassembled WGS sequence"/>
</dbReference>
<dbReference type="RefSeq" id="WP_318780666.1">
    <property type="nucleotide sequence ID" value="NZ_JADBEJ010000005.1"/>
</dbReference>
<dbReference type="InterPro" id="IPR011040">
    <property type="entry name" value="Sialidase"/>
</dbReference>
<evidence type="ECO:0000256" key="1">
    <source>
        <dbReference type="ARBA" id="ARBA00000427"/>
    </source>
</evidence>
<dbReference type="InterPro" id="IPR026856">
    <property type="entry name" value="Sialidase_fam"/>
</dbReference>
<evidence type="ECO:0000259" key="5">
    <source>
        <dbReference type="Pfam" id="PF13088"/>
    </source>
</evidence>
<comment type="catalytic activity">
    <reaction evidence="1">
        <text>Hydrolysis of alpha-(2-&gt;3)-, alpha-(2-&gt;6)-, alpha-(2-&gt;8)- glycosidic linkages of terminal sialic acid residues in oligosaccharides, glycoproteins, glycolipids, colominic acid and synthetic substrates.</text>
        <dbReference type="EC" id="3.2.1.18"/>
    </reaction>
</comment>
<comment type="similarity">
    <text evidence="2">Belongs to the glycosyl hydrolase 33 family.</text>
</comment>